<name>A0A371HDD2_MUCPR</name>
<dbReference type="AlphaFoldDB" id="A0A371HDD2"/>
<protein>
    <submittedName>
        <fullName evidence="1">Uncharacterized protein</fullName>
    </submittedName>
</protein>
<keyword evidence="2" id="KW-1185">Reference proteome</keyword>
<evidence type="ECO:0000313" key="2">
    <source>
        <dbReference type="Proteomes" id="UP000257109"/>
    </source>
</evidence>
<proteinExistence type="predicted"/>
<accession>A0A371HDD2</accession>
<gene>
    <name evidence="1" type="ORF">CR513_15965</name>
</gene>
<evidence type="ECO:0000313" key="1">
    <source>
        <dbReference type="EMBL" id="RDY00811.1"/>
    </source>
</evidence>
<organism evidence="1 2">
    <name type="scientific">Mucuna pruriens</name>
    <name type="common">Velvet bean</name>
    <name type="synonym">Dolichos pruriens</name>
    <dbReference type="NCBI Taxonomy" id="157652"/>
    <lineage>
        <taxon>Eukaryota</taxon>
        <taxon>Viridiplantae</taxon>
        <taxon>Streptophyta</taxon>
        <taxon>Embryophyta</taxon>
        <taxon>Tracheophyta</taxon>
        <taxon>Spermatophyta</taxon>
        <taxon>Magnoliopsida</taxon>
        <taxon>eudicotyledons</taxon>
        <taxon>Gunneridae</taxon>
        <taxon>Pentapetalae</taxon>
        <taxon>rosids</taxon>
        <taxon>fabids</taxon>
        <taxon>Fabales</taxon>
        <taxon>Fabaceae</taxon>
        <taxon>Papilionoideae</taxon>
        <taxon>50 kb inversion clade</taxon>
        <taxon>NPAAA clade</taxon>
        <taxon>indigoferoid/millettioid clade</taxon>
        <taxon>Phaseoleae</taxon>
        <taxon>Mucuna</taxon>
    </lineage>
</organism>
<dbReference type="EMBL" id="QJKJ01002902">
    <property type="protein sequence ID" value="RDY00811.1"/>
    <property type="molecule type" value="Genomic_DNA"/>
</dbReference>
<sequence>MRRSCTFLSNKILNHMLLMLLELTKMLTRSLKMTF</sequence>
<reference evidence="1" key="1">
    <citation type="submission" date="2018-05" db="EMBL/GenBank/DDBJ databases">
        <title>Draft genome of Mucuna pruriens seed.</title>
        <authorList>
            <person name="Nnadi N.E."/>
            <person name="Vos R."/>
            <person name="Hasami M.H."/>
            <person name="Devisetty U.K."/>
            <person name="Aguiy J.C."/>
        </authorList>
    </citation>
    <scope>NUCLEOTIDE SEQUENCE [LARGE SCALE GENOMIC DNA]</scope>
    <source>
        <strain evidence="1">JCA_2017</strain>
    </source>
</reference>
<dbReference type="Proteomes" id="UP000257109">
    <property type="component" value="Unassembled WGS sequence"/>
</dbReference>
<comment type="caution">
    <text evidence="1">The sequence shown here is derived from an EMBL/GenBank/DDBJ whole genome shotgun (WGS) entry which is preliminary data.</text>
</comment>